<sequence>MRLMRRKAMRILGGIVVAGVSAGLNLGVMPAEATDVGDLGSSSAVERMSKDPRLAPELERLLGSTPGYVPTPPIYFRPNPYPPASLRDYAAPRLAKREADAQHPGIERLFVESPAMRRVVQVQVQHAKDQGKPAPMLYLLDGVTAPKESGWLREGNVQQLSGEQVTVVMPTEATGSNYTNWQSDDPILGRMQWETFFTSELPTVLEKEAGLKFNGTRYIGGVSMGGSAAVRLANLHPDLYRGTFGFSGCYSPTSTDGRGFLNLINTATGGNPDNQWGPGVSAERRRNDVTANPSGLRGMPVYLFAADGEVTQRDKDIVAKDGGPITLTGSVILEKLVNQCTHDLDDAMRAQGMTHQQVTYLHGGTHNWPYYAEQLPIAWRHISGSGR</sequence>
<dbReference type="EMBL" id="UARK01000004">
    <property type="protein sequence ID" value="SPW28094.1"/>
    <property type="molecule type" value="Genomic_DNA"/>
</dbReference>
<dbReference type="AlphaFoldDB" id="A0A8B4H6K8"/>
<dbReference type="PANTHER" id="PTHR48098:SF1">
    <property type="entry name" value="DIACYLGLYCEROL ACYLTRANSFERASE_MYCOLYLTRANSFERASE AG85A"/>
    <property type="match status" value="1"/>
</dbReference>
<dbReference type="GO" id="GO:0016747">
    <property type="term" value="F:acyltransferase activity, transferring groups other than amino-acyl groups"/>
    <property type="evidence" value="ECO:0007669"/>
    <property type="project" value="TreeGrafter"/>
</dbReference>
<reference evidence="1 2" key="1">
    <citation type="submission" date="2018-06" db="EMBL/GenBank/DDBJ databases">
        <authorList>
            <consortium name="Pathogen Informatics"/>
            <person name="Doyle S."/>
        </authorList>
    </citation>
    <scope>NUCLEOTIDE SEQUENCE [LARGE SCALE GENOMIC DNA]</scope>
    <source>
        <strain evidence="1 2">NCTC10254</strain>
    </source>
</reference>
<dbReference type="SUPFAM" id="SSF53474">
    <property type="entry name" value="alpha/beta-Hydrolases"/>
    <property type="match status" value="1"/>
</dbReference>
<organism evidence="1 2">
    <name type="scientific">Corynebacterium matruchotii</name>
    <dbReference type="NCBI Taxonomy" id="43768"/>
    <lineage>
        <taxon>Bacteria</taxon>
        <taxon>Bacillati</taxon>
        <taxon>Actinomycetota</taxon>
        <taxon>Actinomycetes</taxon>
        <taxon>Mycobacteriales</taxon>
        <taxon>Corynebacteriaceae</taxon>
        <taxon>Corynebacterium</taxon>
    </lineage>
</organism>
<dbReference type="InterPro" id="IPR050583">
    <property type="entry name" value="Mycobacterial_A85_antigen"/>
</dbReference>
<dbReference type="InterPro" id="IPR029058">
    <property type="entry name" value="AB_hydrolase_fold"/>
</dbReference>
<protein>
    <submittedName>
        <fullName evidence="1">Trehalose corynomycolyl transferase D</fullName>
        <ecNumber evidence="1">2.3.1.-</ecNumber>
    </submittedName>
</protein>
<dbReference type="InterPro" id="IPR000801">
    <property type="entry name" value="Esterase-like"/>
</dbReference>
<evidence type="ECO:0000313" key="2">
    <source>
        <dbReference type="Proteomes" id="UP000249886"/>
    </source>
</evidence>
<dbReference type="EC" id="2.3.1.-" evidence="1"/>
<gene>
    <name evidence="1" type="primary">cmtD_1</name>
    <name evidence="1" type="ORF">NCTC10254_01120</name>
</gene>
<dbReference type="Pfam" id="PF00756">
    <property type="entry name" value="Esterase"/>
    <property type="match status" value="1"/>
</dbReference>
<comment type="caution">
    <text evidence="1">The sequence shown here is derived from an EMBL/GenBank/DDBJ whole genome shotgun (WGS) entry which is preliminary data.</text>
</comment>
<dbReference type="PANTHER" id="PTHR48098">
    <property type="entry name" value="ENTEROCHELIN ESTERASE-RELATED"/>
    <property type="match status" value="1"/>
</dbReference>
<dbReference type="Gene3D" id="3.40.50.1820">
    <property type="entry name" value="alpha/beta hydrolase"/>
    <property type="match status" value="1"/>
</dbReference>
<accession>A0A8B4H6K8</accession>
<name>A0A8B4H6K8_9CORY</name>
<proteinExistence type="predicted"/>
<keyword evidence="1" id="KW-0012">Acyltransferase</keyword>
<dbReference type="Proteomes" id="UP000249886">
    <property type="component" value="Unassembled WGS sequence"/>
</dbReference>
<keyword evidence="1" id="KW-0808">Transferase</keyword>
<evidence type="ECO:0000313" key="1">
    <source>
        <dbReference type="EMBL" id="SPW28094.1"/>
    </source>
</evidence>